<dbReference type="Proteomes" id="UP000244880">
    <property type="component" value="Unassembled WGS sequence"/>
</dbReference>
<evidence type="ECO:0000256" key="2">
    <source>
        <dbReference type="SAM" id="Phobius"/>
    </source>
</evidence>
<dbReference type="NCBIfam" id="TIGR02098">
    <property type="entry name" value="MJ0042_CXXC"/>
    <property type="match status" value="1"/>
</dbReference>
<dbReference type="EMBL" id="OMOR01000001">
    <property type="protein sequence ID" value="SPH20213.1"/>
    <property type="molecule type" value="Genomic_DNA"/>
</dbReference>
<evidence type="ECO:0000256" key="1">
    <source>
        <dbReference type="SAM" id="MobiDB-lite"/>
    </source>
</evidence>
<keyword evidence="2" id="KW-0812">Transmembrane</keyword>
<feature type="compositionally biased region" description="Basic and acidic residues" evidence="1">
    <location>
        <begin position="129"/>
        <end position="148"/>
    </location>
</feature>
<evidence type="ECO:0000313" key="4">
    <source>
        <dbReference type="EMBL" id="SPH20213.1"/>
    </source>
</evidence>
<keyword evidence="2" id="KW-0472">Membrane</keyword>
<protein>
    <recommendedName>
        <fullName evidence="3">Zinc finger/thioredoxin putative domain-containing protein</fullName>
    </recommendedName>
</protein>
<dbReference type="Pfam" id="PF13717">
    <property type="entry name" value="Zn_ribbon_4"/>
    <property type="match status" value="1"/>
</dbReference>
<evidence type="ECO:0000313" key="5">
    <source>
        <dbReference type="Proteomes" id="UP000244880"/>
    </source>
</evidence>
<feature type="domain" description="Zinc finger/thioredoxin putative" evidence="3">
    <location>
        <begin position="1"/>
        <end position="36"/>
    </location>
</feature>
<keyword evidence="5" id="KW-1185">Reference proteome</keyword>
<dbReference type="AlphaFoldDB" id="A0A2R8BAX6"/>
<dbReference type="InterPro" id="IPR011723">
    <property type="entry name" value="Znf/thioredoxin_put"/>
</dbReference>
<evidence type="ECO:0000259" key="3">
    <source>
        <dbReference type="Pfam" id="PF13717"/>
    </source>
</evidence>
<dbReference type="OrthoDB" id="7159357at2"/>
<sequence length="271" mass="29565">MRLICPNCDAQYEVPLDVVPTEGRDVQCSNCGQTWFQHHPDHMPAEPEPESETEAHVKEATIPPASDEEHVDISPSAPPSGPAPTRQELDPQVSDILRQEAELETAARVQDADPLESQPELGLPDTEDEAAKRAREARDRMARMRGEDPQPDVAAAAVGSRRDLLPDIEEINSTLRSTGDRQISGDAAAAASEPNRRKRGGFKRGFFFVVMIAVALAALYIFAPALAKTVPALDDLLAGYIGVIDQARVWLDVKVQDMLKWLDATAASQSQ</sequence>
<keyword evidence="2" id="KW-1133">Transmembrane helix</keyword>
<name>A0A2R8BAX6_9RHOB</name>
<reference evidence="4 5" key="1">
    <citation type="submission" date="2018-03" db="EMBL/GenBank/DDBJ databases">
        <authorList>
            <person name="Keele B.F."/>
        </authorList>
    </citation>
    <scope>NUCLEOTIDE SEQUENCE [LARGE SCALE GENOMIC DNA]</scope>
    <source>
        <strain evidence="4 5">CECT 8599</strain>
    </source>
</reference>
<gene>
    <name evidence="4" type="ORF">ASD8599_00952</name>
</gene>
<proteinExistence type="predicted"/>
<feature type="region of interest" description="Disordered" evidence="1">
    <location>
        <begin position="39"/>
        <end position="89"/>
    </location>
</feature>
<organism evidence="4 5">
    <name type="scientific">Ascidiaceihabitans donghaensis</name>
    <dbReference type="NCBI Taxonomy" id="1510460"/>
    <lineage>
        <taxon>Bacteria</taxon>
        <taxon>Pseudomonadati</taxon>
        <taxon>Pseudomonadota</taxon>
        <taxon>Alphaproteobacteria</taxon>
        <taxon>Rhodobacterales</taxon>
        <taxon>Paracoccaceae</taxon>
        <taxon>Ascidiaceihabitans</taxon>
    </lineage>
</organism>
<feature type="region of interest" description="Disordered" evidence="1">
    <location>
        <begin position="106"/>
        <end position="157"/>
    </location>
</feature>
<feature type="transmembrane region" description="Helical" evidence="2">
    <location>
        <begin position="206"/>
        <end position="227"/>
    </location>
</feature>
<accession>A0A2R8BAX6</accession>
<dbReference type="RefSeq" id="WP_108827459.1">
    <property type="nucleotide sequence ID" value="NZ_OMOR01000001.1"/>
</dbReference>